<dbReference type="Pfam" id="PF01408">
    <property type="entry name" value="GFO_IDH_MocA"/>
    <property type="match status" value="1"/>
</dbReference>
<accession>A0ABN3PNF0</accession>
<comment type="caution">
    <text evidence="3">The sequence shown here is derived from an EMBL/GenBank/DDBJ whole genome shotgun (WGS) entry which is preliminary data.</text>
</comment>
<dbReference type="InterPro" id="IPR036291">
    <property type="entry name" value="NAD(P)-bd_dom_sf"/>
</dbReference>
<dbReference type="Gene3D" id="3.30.360.10">
    <property type="entry name" value="Dihydrodipicolinate Reductase, domain 2"/>
    <property type="match status" value="1"/>
</dbReference>
<proteinExistence type="predicted"/>
<dbReference type="SUPFAM" id="SSF51735">
    <property type="entry name" value="NAD(P)-binding Rossmann-fold domains"/>
    <property type="match status" value="1"/>
</dbReference>
<keyword evidence="4" id="KW-1185">Reference proteome</keyword>
<evidence type="ECO:0000313" key="3">
    <source>
        <dbReference type="EMBL" id="GAA2594156.1"/>
    </source>
</evidence>
<evidence type="ECO:0000313" key="4">
    <source>
        <dbReference type="Proteomes" id="UP001501447"/>
    </source>
</evidence>
<dbReference type="PANTHER" id="PTHR43818">
    <property type="entry name" value="BCDNA.GH03377"/>
    <property type="match status" value="1"/>
</dbReference>
<feature type="domain" description="Gfo/Idh/MocA-like oxidoreductase N-terminal" evidence="2">
    <location>
        <begin position="20"/>
        <end position="118"/>
    </location>
</feature>
<organism evidence="3 4">
    <name type="scientific">Streptomyces axinellae</name>
    <dbReference type="NCBI Taxonomy" id="552788"/>
    <lineage>
        <taxon>Bacteria</taxon>
        <taxon>Bacillati</taxon>
        <taxon>Actinomycetota</taxon>
        <taxon>Actinomycetes</taxon>
        <taxon>Kitasatosporales</taxon>
        <taxon>Streptomycetaceae</taxon>
        <taxon>Streptomyces</taxon>
    </lineage>
</organism>
<dbReference type="InterPro" id="IPR000683">
    <property type="entry name" value="Gfo/Idh/MocA-like_OxRdtase_N"/>
</dbReference>
<name>A0ABN3PNF0_9ACTN</name>
<dbReference type="InterPro" id="IPR050463">
    <property type="entry name" value="Gfo/Idh/MocA_oxidrdct_glycsds"/>
</dbReference>
<dbReference type="SUPFAM" id="SSF55347">
    <property type="entry name" value="Glyceraldehyde-3-phosphate dehydrogenase-like, C-terminal domain"/>
    <property type="match status" value="1"/>
</dbReference>
<evidence type="ECO:0000259" key="2">
    <source>
        <dbReference type="Pfam" id="PF01408"/>
    </source>
</evidence>
<protein>
    <recommendedName>
        <fullName evidence="2">Gfo/Idh/MocA-like oxidoreductase N-terminal domain-containing protein</fullName>
    </recommendedName>
</protein>
<gene>
    <name evidence="3" type="ORF">GCM10009863_04140</name>
</gene>
<dbReference type="Gene3D" id="3.40.50.720">
    <property type="entry name" value="NAD(P)-binding Rossmann-like Domain"/>
    <property type="match status" value="1"/>
</dbReference>
<reference evidence="3 4" key="1">
    <citation type="journal article" date="2019" name="Int. J. Syst. Evol. Microbiol.">
        <title>The Global Catalogue of Microorganisms (GCM) 10K type strain sequencing project: providing services to taxonomists for standard genome sequencing and annotation.</title>
        <authorList>
            <consortium name="The Broad Institute Genomics Platform"/>
            <consortium name="The Broad Institute Genome Sequencing Center for Infectious Disease"/>
            <person name="Wu L."/>
            <person name="Ma J."/>
        </authorList>
    </citation>
    <scope>NUCLEOTIDE SEQUENCE [LARGE SCALE GENOMIC DNA]</scope>
    <source>
        <strain evidence="3 4">JCM 16373</strain>
    </source>
</reference>
<dbReference type="EMBL" id="BAAARJ010000001">
    <property type="protein sequence ID" value="GAA2594156.1"/>
    <property type="molecule type" value="Genomic_DNA"/>
</dbReference>
<dbReference type="Proteomes" id="UP001501447">
    <property type="component" value="Unassembled WGS sequence"/>
</dbReference>
<dbReference type="PANTHER" id="PTHR43818:SF11">
    <property type="entry name" value="BCDNA.GH03377"/>
    <property type="match status" value="1"/>
</dbReference>
<keyword evidence="1" id="KW-0560">Oxidoreductase</keyword>
<evidence type="ECO:0000256" key="1">
    <source>
        <dbReference type="ARBA" id="ARBA00023002"/>
    </source>
</evidence>
<sequence>MARVSGVMIAGLRRGLVLARWCARAGFEVAAVCDPDPELLAAASAEFPAARTARRWQELTAEDVAAVVLANDFDAHAEPAITFLRRGVHVLSECAACVSEEEGRALVEAAEESSATYSFAENYVEHPHVRTIASLVGGREIGDVELIECDYVHGLAPAEVTALAGDPAHWRGRITPSAYCTHTLSPVLDVTGAWPMQVTAHPVGTGPRPMAVVLVTWLSTGALALTRQTFLQGEPDSHWSWLSVRGTEGLAESLRAPGRDAWSVRLRNEPWAHGGSLRDEVRAAEPVRLYGEVVEPGEVGTARVVEAFWRTVTEGAPPRVPVRAAVAASLVGVAGARSLAEGSRPVALPDVAGW</sequence>